<keyword evidence="1" id="KW-0732">Signal</keyword>
<dbReference type="Proteomes" id="UP000503129">
    <property type="component" value="Chromosome"/>
</dbReference>
<dbReference type="InterPro" id="IPR058097">
    <property type="entry name" value="PatX"/>
</dbReference>
<keyword evidence="3" id="KW-1185">Reference proteome</keyword>
<dbReference type="AlphaFoldDB" id="A0A856MLX4"/>
<evidence type="ECO:0000313" key="3">
    <source>
        <dbReference type="Proteomes" id="UP000503129"/>
    </source>
</evidence>
<feature type="chain" id="PRO_5032500019" evidence="1">
    <location>
        <begin position="19"/>
        <end position="70"/>
    </location>
</feature>
<dbReference type="EMBL" id="CP030118">
    <property type="protein sequence ID" value="QDL10541.1"/>
    <property type="molecule type" value="Genomic_DNA"/>
</dbReference>
<reference evidence="2 3" key="1">
    <citation type="submission" date="2018-06" db="EMBL/GenBank/DDBJ databases">
        <title>Comparative genomics of Brasilonema spp. strains.</title>
        <authorList>
            <person name="Alvarenga D.O."/>
            <person name="Fiore M.F."/>
            <person name="Varani A.M."/>
        </authorList>
    </citation>
    <scope>NUCLEOTIDE SEQUENCE [LARGE SCALE GENOMIC DNA]</scope>
    <source>
        <strain evidence="2 3">CENA114</strain>
    </source>
</reference>
<dbReference type="KEGG" id="bsen:DP114_23940"/>
<protein>
    <submittedName>
        <fullName evidence="2">Uncharacterized protein</fullName>
    </submittedName>
</protein>
<feature type="signal peptide" evidence="1">
    <location>
        <begin position="1"/>
        <end position="18"/>
    </location>
</feature>
<name>A0A856MLX4_9CYAN</name>
<evidence type="ECO:0000313" key="2">
    <source>
        <dbReference type="EMBL" id="QDL10541.1"/>
    </source>
</evidence>
<gene>
    <name evidence="2" type="ORF">DP114_23940</name>
</gene>
<dbReference type="RefSeq" id="WP_169267884.1">
    <property type="nucleotide sequence ID" value="NZ_CAWOXK010000001.1"/>
</dbReference>
<sequence length="70" mass="7610">MRAAISFLITGLFFSSLAINTKALEQQASKADSQQLMAAVGTSKKSRKERYRGSGRIVGLEQIKSTHPVV</sequence>
<organism evidence="2 3">
    <name type="scientific">Brasilonema sennae CENA114</name>
    <dbReference type="NCBI Taxonomy" id="415709"/>
    <lineage>
        <taxon>Bacteria</taxon>
        <taxon>Bacillati</taxon>
        <taxon>Cyanobacteriota</taxon>
        <taxon>Cyanophyceae</taxon>
        <taxon>Nostocales</taxon>
        <taxon>Scytonemataceae</taxon>
        <taxon>Brasilonema</taxon>
        <taxon>Bromeliae group (in: Brasilonema)</taxon>
    </lineage>
</organism>
<proteinExistence type="predicted"/>
<accession>A0A856MLX4</accession>
<dbReference type="NCBIfam" id="NF047413">
    <property type="entry name" value="heterocyst_PatX"/>
    <property type="match status" value="1"/>
</dbReference>
<evidence type="ECO:0000256" key="1">
    <source>
        <dbReference type="SAM" id="SignalP"/>
    </source>
</evidence>